<reference evidence="1" key="1">
    <citation type="submission" date="2020-10" db="EMBL/GenBank/DDBJ databases">
        <authorList>
            <person name="Castelo-Branco R."/>
            <person name="Eusebio N."/>
            <person name="Adriana R."/>
            <person name="Vieira A."/>
            <person name="Brugerolle De Fraissinette N."/>
            <person name="Rezende De Castro R."/>
            <person name="Schneider M.P."/>
            <person name="Vasconcelos V."/>
            <person name="Leao P.N."/>
        </authorList>
    </citation>
    <scope>NUCLEOTIDE SEQUENCE</scope>
    <source>
        <strain evidence="1">LEGE 11479</strain>
    </source>
</reference>
<accession>A0A928ZVP3</accession>
<comment type="caution">
    <text evidence="1">The sequence shown here is derived from an EMBL/GenBank/DDBJ whole genome shotgun (WGS) entry which is preliminary data.</text>
</comment>
<name>A0A928ZVP3_LEPEC</name>
<evidence type="ECO:0000313" key="1">
    <source>
        <dbReference type="EMBL" id="MBE9068220.1"/>
    </source>
</evidence>
<organism evidence="1 2">
    <name type="scientific">Leptolyngbya cf. ectocarpi LEGE 11479</name>
    <dbReference type="NCBI Taxonomy" id="1828722"/>
    <lineage>
        <taxon>Bacteria</taxon>
        <taxon>Bacillati</taxon>
        <taxon>Cyanobacteriota</taxon>
        <taxon>Cyanophyceae</taxon>
        <taxon>Leptolyngbyales</taxon>
        <taxon>Leptolyngbyaceae</taxon>
        <taxon>Leptolyngbya group</taxon>
        <taxon>Leptolyngbya</taxon>
    </lineage>
</organism>
<proteinExistence type="predicted"/>
<evidence type="ECO:0000313" key="2">
    <source>
        <dbReference type="Proteomes" id="UP000615026"/>
    </source>
</evidence>
<keyword evidence="2" id="KW-1185">Reference proteome</keyword>
<gene>
    <name evidence="1" type="ORF">IQ260_16335</name>
</gene>
<dbReference type="AlphaFoldDB" id="A0A928ZVP3"/>
<sequence>MAPWLAKIDRKGLVDQNPTASHSAMIFRKSGWLVHNTSSDRDCLLIREVSHQRSVGSTR</sequence>
<dbReference type="Proteomes" id="UP000615026">
    <property type="component" value="Unassembled WGS sequence"/>
</dbReference>
<protein>
    <submittedName>
        <fullName evidence="1">Uncharacterized protein</fullName>
    </submittedName>
</protein>
<dbReference type="EMBL" id="JADEXP010000149">
    <property type="protein sequence ID" value="MBE9068220.1"/>
    <property type="molecule type" value="Genomic_DNA"/>
</dbReference>